<dbReference type="RefSeq" id="WP_145263249.1">
    <property type="nucleotide sequence ID" value="NZ_CP036279.1"/>
</dbReference>
<organism evidence="2 3">
    <name type="scientific">Kolteria novifilia</name>
    <dbReference type="NCBI Taxonomy" id="2527975"/>
    <lineage>
        <taxon>Bacteria</taxon>
        <taxon>Pseudomonadati</taxon>
        <taxon>Planctomycetota</taxon>
        <taxon>Planctomycetia</taxon>
        <taxon>Kolteriales</taxon>
        <taxon>Kolteriaceae</taxon>
        <taxon>Kolteria</taxon>
    </lineage>
</organism>
<dbReference type="KEGG" id="knv:Pan216_56930"/>
<dbReference type="EMBL" id="CP036279">
    <property type="protein sequence ID" value="QDU64800.1"/>
    <property type="molecule type" value="Genomic_DNA"/>
</dbReference>
<gene>
    <name evidence="2" type="ORF">Pan216_56930</name>
</gene>
<keyword evidence="1" id="KW-0812">Transmembrane</keyword>
<evidence type="ECO:0000313" key="2">
    <source>
        <dbReference type="EMBL" id="QDU64800.1"/>
    </source>
</evidence>
<accession>A0A518BCT3</accession>
<evidence type="ECO:0000256" key="1">
    <source>
        <dbReference type="SAM" id="Phobius"/>
    </source>
</evidence>
<dbReference type="Proteomes" id="UP000317093">
    <property type="component" value="Chromosome"/>
</dbReference>
<feature type="transmembrane region" description="Helical" evidence="1">
    <location>
        <begin position="80"/>
        <end position="100"/>
    </location>
</feature>
<keyword evidence="1" id="KW-0472">Membrane</keyword>
<dbReference type="AlphaFoldDB" id="A0A518BCT3"/>
<protein>
    <recommendedName>
        <fullName evidence="4">DUF5673 domain-containing protein</fullName>
    </recommendedName>
</protein>
<sequence length="192" mass="22129">MAMPSTDSIPPELQENLRKHLEPGENVVWAQQPQVAFVSLTTMAPFFFGVVWMGITLFWFSHLSHNFFNQGPERISIVPVLGFGFLAIGVAFLFSPIWIYHRLQKTLYLITDRRALILRGTWPGAAKSYPPDRFQHIYAKQHRDGMGKVVFAKREWHDSNGQRRTEEIGFFNISEPREAEQLLKTLASHQGF</sequence>
<evidence type="ECO:0000313" key="3">
    <source>
        <dbReference type="Proteomes" id="UP000317093"/>
    </source>
</evidence>
<name>A0A518BCT3_9BACT</name>
<feature type="transmembrane region" description="Helical" evidence="1">
    <location>
        <begin position="35"/>
        <end position="60"/>
    </location>
</feature>
<proteinExistence type="predicted"/>
<evidence type="ECO:0008006" key="4">
    <source>
        <dbReference type="Google" id="ProtNLM"/>
    </source>
</evidence>
<dbReference type="OrthoDB" id="289073at2"/>
<keyword evidence="1" id="KW-1133">Transmembrane helix</keyword>
<reference evidence="2 3" key="1">
    <citation type="submission" date="2019-02" db="EMBL/GenBank/DDBJ databases">
        <title>Deep-cultivation of Planctomycetes and their phenomic and genomic characterization uncovers novel biology.</title>
        <authorList>
            <person name="Wiegand S."/>
            <person name="Jogler M."/>
            <person name="Boedeker C."/>
            <person name="Pinto D."/>
            <person name="Vollmers J."/>
            <person name="Rivas-Marin E."/>
            <person name="Kohn T."/>
            <person name="Peeters S.H."/>
            <person name="Heuer A."/>
            <person name="Rast P."/>
            <person name="Oberbeckmann S."/>
            <person name="Bunk B."/>
            <person name="Jeske O."/>
            <person name="Meyerdierks A."/>
            <person name="Storesund J.E."/>
            <person name="Kallscheuer N."/>
            <person name="Luecker S."/>
            <person name="Lage O.M."/>
            <person name="Pohl T."/>
            <person name="Merkel B.J."/>
            <person name="Hornburger P."/>
            <person name="Mueller R.-W."/>
            <person name="Bruemmer F."/>
            <person name="Labrenz M."/>
            <person name="Spormann A.M."/>
            <person name="Op den Camp H."/>
            <person name="Overmann J."/>
            <person name="Amann R."/>
            <person name="Jetten M.S.M."/>
            <person name="Mascher T."/>
            <person name="Medema M.H."/>
            <person name="Devos D.P."/>
            <person name="Kaster A.-K."/>
            <person name="Ovreas L."/>
            <person name="Rohde M."/>
            <person name="Galperin M.Y."/>
            <person name="Jogler C."/>
        </authorList>
    </citation>
    <scope>NUCLEOTIDE SEQUENCE [LARGE SCALE GENOMIC DNA]</scope>
    <source>
        <strain evidence="2 3">Pan216</strain>
    </source>
</reference>
<keyword evidence="3" id="KW-1185">Reference proteome</keyword>